<dbReference type="EMBL" id="JAHQCX010000029">
    <property type="protein sequence ID" value="MBU9729107.1"/>
    <property type="molecule type" value="Genomic_DNA"/>
</dbReference>
<dbReference type="Pfam" id="PF12833">
    <property type="entry name" value="HTH_18"/>
    <property type="match status" value="1"/>
</dbReference>
<feature type="domain" description="Response regulatory" evidence="12">
    <location>
        <begin position="3"/>
        <end position="120"/>
    </location>
</feature>
<protein>
    <recommendedName>
        <fullName evidence="2">Stage 0 sporulation protein A homolog</fullName>
    </recommendedName>
</protein>
<dbReference type="InterPro" id="IPR018062">
    <property type="entry name" value="HTH_AraC-typ_CS"/>
</dbReference>
<dbReference type="InterPro" id="IPR020449">
    <property type="entry name" value="Tscrpt_reg_AraC-type_HTH"/>
</dbReference>
<evidence type="ECO:0000259" key="12">
    <source>
        <dbReference type="PROSITE" id="PS50110"/>
    </source>
</evidence>
<evidence type="ECO:0000256" key="9">
    <source>
        <dbReference type="ARBA" id="ARBA00024867"/>
    </source>
</evidence>
<dbReference type="PROSITE" id="PS01124">
    <property type="entry name" value="HTH_ARAC_FAMILY_2"/>
    <property type="match status" value="1"/>
</dbReference>
<comment type="caution">
    <text evidence="13">The sequence shown here is derived from an EMBL/GenBank/DDBJ whole genome shotgun (WGS) entry which is preliminary data.</text>
</comment>
<dbReference type="RefSeq" id="WP_238727588.1">
    <property type="nucleotide sequence ID" value="NZ_JAHQCX010000029.1"/>
</dbReference>
<evidence type="ECO:0000256" key="8">
    <source>
        <dbReference type="ARBA" id="ARBA00023163"/>
    </source>
</evidence>
<dbReference type="PRINTS" id="PR00032">
    <property type="entry name" value="HTHARAC"/>
</dbReference>
<dbReference type="InterPro" id="IPR001789">
    <property type="entry name" value="Sig_transdc_resp-reg_receiver"/>
</dbReference>
<feature type="modified residue" description="4-aspartylphosphate" evidence="10">
    <location>
        <position position="55"/>
    </location>
</feature>
<keyword evidence="4 10" id="KW-0597">Phosphoprotein</keyword>
<dbReference type="SMART" id="SM00448">
    <property type="entry name" value="REC"/>
    <property type="match status" value="1"/>
</dbReference>
<dbReference type="PROSITE" id="PS00041">
    <property type="entry name" value="HTH_ARAC_FAMILY_1"/>
    <property type="match status" value="1"/>
</dbReference>
<sequence length="500" mass="57918">MIEVLVAEDELPLLRNLSNNIEKLNGAFHVAARAADGQEAIEALKNHRISLAFLDINMPVLDGMEVLKYIQDQKLQVVTVIVSGYREFAYAQQAIRYGVKEYLLKPLNKEKLADLLDKLEGEFQARDYKRLQELHEHLLLGEDGAKSGQGLDGEKYYIGAFWAGTYQMTDEGYFMTDRQKERVKRIRELLEREFPADSYWLINGRYQAEWILLVKEMVTGVGRRIRALIQQMDQEEGVPVTAILEETPLTMGQIHRAYEELGRVAKKNMRISASGFFSVRIGEQREDSEPLQSRLRDSGFVAVYNSIEGISRALRHELELTRDIRSVMVDNIKRFFQNICGRANCECAYADLEEDILKVMEQGYRLQEIEEGLQEVILYCFRFNVSEGGNKKALAWEMKKYLEEQFATQITSAVLQERFGFVPIYLRSIFREHYECTPNEYLQKLRLKKAKELLSAVPEISLKKIAEEIGYQDSMYFSKIFKKQEGMAPSEYRKRVSNNP</sequence>
<evidence type="ECO:0000256" key="5">
    <source>
        <dbReference type="ARBA" id="ARBA00023012"/>
    </source>
</evidence>
<dbReference type="CDD" id="cd17536">
    <property type="entry name" value="REC_YesN-like"/>
    <property type="match status" value="1"/>
</dbReference>
<dbReference type="Proteomes" id="UP001314681">
    <property type="component" value="Unassembled WGS sequence"/>
</dbReference>
<dbReference type="Pfam" id="PF00072">
    <property type="entry name" value="Response_reg"/>
    <property type="match status" value="1"/>
</dbReference>
<dbReference type="PANTHER" id="PTHR42713">
    <property type="entry name" value="HISTIDINE KINASE-RELATED"/>
    <property type="match status" value="1"/>
</dbReference>
<evidence type="ECO:0000313" key="13">
    <source>
        <dbReference type="EMBL" id="MBU9729107.1"/>
    </source>
</evidence>
<evidence type="ECO:0000313" key="14">
    <source>
        <dbReference type="Proteomes" id="UP001314681"/>
    </source>
</evidence>
<feature type="domain" description="HTH araC/xylS-type" evidence="11">
    <location>
        <begin position="396"/>
        <end position="495"/>
    </location>
</feature>
<organism evidence="13 14">
    <name type="scientific">Diplocloster modestus</name>
    <dbReference type="NCBI Taxonomy" id="2850322"/>
    <lineage>
        <taxon>Bacteria</taxon>
        <taxon>Bacillati</taxon>
        <taxon>Bacillota</taxon>
        <taxon>Clostridia</taxon>
        <taxon>Lachnospirales</taxon>
        <taxon>Lachnospiraceae</taxon>
        <taxon>Diplocloster</taxon>
    </lineage>
</organism>
<evidence type="ECO:0000256" key="7">
    <source>
        <dbReference type="ARBA" id="ARBA00023125"/>
    </source>
</evidence>
<dbReference type="PROSITE" id="PS50110">
    <property type="entry name" value="RESPONSE_REGULATORY"/>
    <property type="match status" value="1"/>
</dbReference>
<dbReference type="InterPro" id="IPR009057">
    <property type="entry name" value="Homeodomain-like_sf"/>
</dbReference>
<dbReference type="SMART" id="SM00342">
    <property type="entry name" value="HTH_ARAC"/>
    <property type="match status" value="1"/>
</dbReference>
<evidence type="ECO:0000256" key="2">
    <source>
        <dbReference type="ARBA" id="ARBA00018672"/>
    </source>
</evidence>
<dbReference type="Gene3D" id="3.40.50.2300">
    <property type="match status" value="1"/>
</dbReference>
<dbReference type="SUPFAM" id="SSF46689">
    <property type="entry name" value="Homeodomain-like"/>
    <property type="match status" value="1"/>
</dbReference>
<name>A0ABS6KF06_9FIRM</name>
<dbReference type="PANTHER" id="PTHR42713:SF3">
    <property type="entry name" value="TRANSCRIPTIONAL REGULATORY PROTEIN HPTR"/>
    <property type="match status" value="1"/>
</dbReference>
<accession>A0ABS6KF06</accession>
<dbReference type="SUPFAM" id="SSF52172">
    <property type="entry name" value="CheY-like"/>
    <property type="match status" value="1"/>
</dbReference>
<comment type="subcellular location">
    <subcellularLocation>
        <location evidence="1">Cytoplasm</location>
    </subcellularLocation>
</comment>
<dbReference type="InterPro" id="IPR018060">
    <property type="entry name" value="HTH_AraC"/>
</dbReference>
<dbReference type="Gene3D" id="1.10.10.60">
    <property type="entry name" value="Homeodomain-like"/>
    <property type="match status" value="2"/>
</dbReference>
<gene>
    <name evidence="13" type="ORF">KTH90_24250</name>
</gene>
<dbReference type="InterPro" id="IPR011006">
    <property type="entry name" value="CheY-like_superfamily"/>
</dbReference>
<keyword evidence="3" id="KW-0963">Cytoplasm</keyword>
<keyword evidence="5" id="KW-0902">Two-component regulatory system</keyword>
<evidence type="ECO:0000256" key="1">
    <source>
        <dbReference type="ARBA" id="ARBA00004496"/>
    </source>
</evidence>
<keyword evidence="7" id="KW-0238">DNA-binding</keyword>
<evidence type="ECO:0000256" key="6">
    <source>
        <dbReference type="ARBA" id="ARBA00023015"/>
    </source>
</evidence>
<keyword evidence="6" id="KW-0805">Transcription regulation</keyword>
<keyword evidence="14" id="KW-1185">Reference proteome</keyword>
<evidence type="ECO:0000256" key="10">
    <source>
        <dbReference type="PROSITE-ProRule" id="PRU00169"/>
    </source>
</evidence>
<evidence type="ECO:0000256" key="4">
    <source>
        <dbReference type="ARBA" id="ARBA00022553"/>
    </source>
</evidence>
<reference evidence="13 14" key="1">
    <citation type="submission" date="2021-06" db="EMBL/GenBank/DDBJ databases">
        <title>Description of novel taxa of the family Lachnospiraceae.</title>
        <authorList>
            <person name="Chaplin A.V."/>
            <person name="Sokolova S.R."/>
            <person name="Pikina A.P."/>
            <person name="Korzhanova M."/>
            <person name="Belova V."/>
            <person name="Korostin D."/>
            <person name="Efimov B.A."/>
        </authorList>
    </citation>
    <scope>NUCLEOTIDE SEQUENCE [LARGE SCALE GENOMIC DNA]</scope>
    <source>
        <strain evidence="13 14">ASD4241</strain>
    </source>
</reference>
<evidence type="ECO:0000259" key="11">
    <source>
        <dbReference type="PROSITE" id="PS01124"/>
    </source>
</evidence>
<dbReference type="InterPro" id="IPR051552">
    <property type="entry name" value="HptR"/>
</dbReference>
<keyword evidence="8" id="KW-0804">Transcription</keyword>
<proteinExistence type="predicted"/>
<evidence type="ECO:0000256" key="3">
    <source>
        <dbReference type="ARBA" id="ARBA00022490"/>
    </source>
</evidence>
<comment type="function">
    <text evidence="9">May play the central regulatory role in sporulation. It may be an element of the effector pathway responsible for the activation of sporulation genes in response to nutritional stress. Spo0A may act in concert with spo0H (a sigma factor) to control the expression of some genes that are critical to the sporulation process.</text>
</comment>